<evidence type="ECO:0000256" key="5">
    <source>
        <dbReference type="ARBA" id="ARBA00022989"/>
    </source>
</evidence>
<keyword evidence="14" id="KW-1185">Reference proteome</keyword>
<proteinExistence type="inferred from homology"/>
<organism evidence="13 14">
    <name type="scientific">Akanthomyces lecanii RCEF 1005</name>
    <dbReference type="NCBI Taxonomy" id="1081108"/>
    <lineage>
        <taxon>Eukaryota</taxon>
        <taxon>Fungi</taxon>
        <taxon>Dikarya</taxon>
        <taxon>Ascomycota</taxon>
        <taxon>Pezizomycotina</taxon>
        <taxon>Sordariomycetes</taxon>
        <taxon>Hypocreomycetidae</taxon>
        <taxon>Hypocreales</taxon>
        <taxon>Cordycipitaceae</taxon>
        <taxon>Akanthomyces</taxon>
        <taxon>Cordyceps confragosa</taxon>
    </lineage>
</organism>
<evidence type="ECO:0000256" key="7">
    <source>
        <dbReference type="ARBA" id="ARBA00023098"/>
    </source>
</evidence>
<dbReference type="GO" id="GO:0052650">
    <property type="term" value="F:all-trans-retinol dehydrogenase (NADP+) activity"/>
    <property type="evidence" value="ECO:0007669"/>
    <property type="project" value="UniProtKB-ARBA"/>
</dbReference>
<dbReference type="OrthoDB" id="10253736at2759"/>
<keyword evidence="4" id="KW-0521">NADP</keyword>
<comment type="caution">
    <text evidence="13">The sequence shown here is derived from an EMBL/GenBank/DDBJ whole genome shotgun (WGS) entry which is preliminary data.</text>
</comment>
<dbReference type="PANTHER" id="PTHR24322:SF736">
    <property type="entry name" value="RETINOL DEHYDROGENASE 10"/>
    <property type="match status" value="1"/>
</dbReference>
<dbReference type="PANTHER" id="PTHR24322">
    <property type="entry name" value="PKSB"/>
    <property type="match status" value="1"/>
</dbReference>
<comment type="similarity">
    <text evidence="2 12">Belongs to the short-chain dehydrogenases/reductases (SDR) family.</text>
</comment>
<evidence type="ECO:0000256" key="11">
    <source>
        <dbReference type="ARBA" id="ARBA00082544"/>
    </source>
</evidence>
<dbReference type="AlphaFoldDB" id="A0A168KY16"/>
<dbReference type="SUPFAM" id="SSF51735">
    <property type="entry name" value="NAD(P)-binding Rossmann-fold domains"/>
    <property type="match status" value="1"/>
</dbReference>
<dbReference type="FunFam" id="3.40.50.720:FF:000131">
    <property type="entry name" value="Short-chain dehydrogenase/reductase 3"/>
    <property type="match status" value="1"/>
</dbReference>
<dbReference type="PROSITE" id="PS00061">
    <property type="entry name" value="ADH_SHORT"/>
    <property type="match status" value="1"/>
</dbReference>
<comment type="function">
    <text evidence="9">Catalyzes the reduction of all-trans-retinal to all-trans-retinol in the presence of NADPH.</text>
</comment>
<evidence type="ECO:0000256" key="3">
    <source>
        <dbReference type="ARBA" id="ARBA00022692"/>
    </source>
</evidence>
<keyword evidence="6" id="KW-0560">Oxidoreductase</keyword>
<dbReference type="InterPro" id="IPR020904">
    <property type="entry name" value="Sc_DH/Rdtase_CS"/>
</dbReference>
<protein>
    <recommendedName>
        <fullName evidence="10">Short-chain dehydrogenase/reductase 3</fullName>
    </recommendedName>
    <alternativeName>
        <fullName evidence="11">Retinal short-chain dehydrogenase/reductase 1</fullName>
    </alternativeName>
</protein>
<keyword evidence="8" id="KW-0472">Membrane</keyword>
<dbReference type="Gene3D" id="3.40.50.720">
    <property type="entry name" value="NAD(P)-binding Rossmann-like Domain"/>
    <property type="match status" value="1"/>
</dbReference>
<dbReference type="Pfam" id="PF00106">
    <property type="entry name" value="adh_short"/>
    <property type="match status" value="1"/>
</dbReference>
<evidence type="ECO:0000256" key="2">
    <source>
        <dbReference type="ARBA" id="ARBA00006484"/>
    </source>
</evidence>
<accession>A0A168KY16</accession>
<name>A0A168KY16_CORDF</name>
<dbReference type="EMBL" id="AZHF01000001">
    <property type="protein sequence ID" value="OAA82433.1"/>
    <property type="molecule type" value="Genomic_DNA"/>
</dbReference>
<gene>
    <name evidence="13" type="ORF">LEL_01978</name>
</gene>
<sequence length="376" mass="41615">MPMHQGFLPREGLYSVPLFKLFARTALNPSLVLPLLLLARYTKRGSDLSILHPKAYGGIKKLFYWGLIRTIVNYLSEKTRNNWVKDRYDWSREIVLITGGAAGIGAQMVKLFDELAIKVVVLDVQPMTFATSSRVHHYKCDLRSPASVQDVAERIRIEVGHPTVLINNAGVVRGKTILESEPSDVRFTFDVNTLCHYWLTKAFLPSMVERNHGMVVTIASAASWVTAPALVDYAASKAAAMAFHEGLSAELVTRYNAPKVRTVAVHPGHVKTPLFQGFDQGADFLMPSLEVDTVAEGIVKQVLTGRSGNVILPETAGLAALMRVMPDWMSYKRRIEGDKYMAKWNGRQVIKDVDASFEKEKAGGDGGESTVLVARD</sequence>
<evidence type="ECO:0000313" key="14">
    <source>
        <dbReference type="Proteomes" id="UP000076881"/>
    </source>
</evidence>
<evidence type="ECO:0000256" key="4">
    <source>
        <dbReference type="ARBA" id="ARBA00022857"/>
    </source>
</evidence>
<keyword evidence="3" id="KW-0812">Transmembrane</keyword>
<dbReference type="STRING" id="1081108.A0A168KY16"/>
<comment type="subcellular location">
    <subcellularLocation>
        <location evidence="1">Membrane</location>
        <topology evidence="1">Multi-pass membrane protein</topology>
    </subcellularLocation>
</comment>
<dbReference type="PRINTS" id="PR00081">
    <property type="entry name" value="GDHRDH"/>
</dbReference>
<evidence type="ECO:0000256" key="1">
    <source>
        <dbReference type="ARBA" id="ARBA00004141"/>
    </source>
</evidence>
<evidence type="ECO:0000256" key="8">
    <source>
        <dbReference type="ARBA" id="ARBA00023136"/>
    </source>
</evidence>
<evidence type="ECO:0000313" key="13">
    <source>
        <dbReference type="EMBL" id="OAA82433.1"/>
    </source>
</evidence>
<evidence type="ECO:0000256" key="9">
    <source>
        <dbReference type="ARBA" id="ARBA00059620"/>
    </source>
</evidence>
<evidence type="ECO:0000256" key="6">
    <source>
        <dbReference type="ARBA" id="ARBA00023002"/>
    </source>
</evidence>
<dbReference type="CDD" id="cd05339">
    <property type="entry name" value="17beta-HSDXI-like_SDR_c"/>
    <property type="match status" value="1"/>
</dbReference>
<dbReference type="GO" id="GO:0016020">
    <property type="term" value="C:membrane"/>
    <property type="evidence" value="ECO:0007669"/>
    <property type="project" value="UniProtKB-SubCell"/>
</dbReference>
<reference evidence="13 14" key="1">
    <citation type="journal article" date="2016" name="Genome Biol. Evol.">
        <title>Divergent and convergent evolution of fungal pathogenicity.</title>
        <authorList>
            <person name="Shang Y."/>
            <person name="Xiao G."/>
            <person name="Zheng P."/>
            <person name="Cen K."/>
            <person name="Zhan S."/>
            <person name="Wang C."/>
        </authorList>
    </citation>
    <scope>NUCLEOTIDE SEQUENCE [LARGE SCALE GENOMIC DNA]</scope>
    <source>
        <strain evidence="13 14">RCEF 1005</strain>
    </source>
</reference>
<keyword evidence="7" id="KW-0443">Lipid metabolism</keyword>
<evidence type="ECO:0000256" key="12">
    <source>
        <dbReference type="RuleBase" id="RU000363"/>
    </source>
</evidence>
<dbReference type="Proteomes" id="UP000076881">
    <property type="component" value="Unassembled WGS sequence"/>
</dbReference>
<evidence type="ECO:0000256" key="10">
    <source>
        <dbReference type="ARBA" id="ARBA00068717"/>
    </source>
</evidence>
<keyword evidence="5" id="KW-1133">Transmembrane helix</keyword>
<dbReference type="PRINTS" id="PR00080">
    <property type="entry name" value="SDRFAMILY"/>
</dbReference>
<dbReference type="InterPro" id="IPR002347">
    <property type="entry name" value="SDR_fam"/>
</dbReference>
<dbReference type="InterPro" id="IPR036291">
    <property type="entry name" value="NAD(P)-bd_dom_sf"/>
</dbReference>